<organism evidence="5 6">
    <name type="scientific">Hibiscus syriacus</name>
    <name type="common">Rose of Sharon</name>
    <dbReference type="NCBI Taxonomy" id="106335"/>
    <lineage>
        <taxon>Eukaryota</taxon>
        <taxon>Viridiplantae</taxon>
        <taxon>Streptophyta</taxon>
        <taxon>Embryophyta</taxon>
        <taxon>Tracheophyta</taxon>
        <taxon>Spermatophyta</taxon>
        <taxon>Magnoliopsida</taxon>
        <taxon>eudicotyledons</taxon>
        <taxon>Gunneridae</taxon>
        <taxon>Pentapetalae</taxon>
        <taxon>rosids</taxon>
        <taxon>malvids</taxon>
        <taxon>Malvales</taxon>
        <taxon>Malvaceae</taxon>
        <taxon>Malvoideae</taxon>
        <taxon>Hibiscus</taxon>
    </lineage>
</organism>
<dbReference type="Pfam" id="PF05004">
    <property type="entry name" value="IFRD"/>
    <property type="match status" value="1"/>
</dbReference>
<feature type="domain" description="Interferon-related developmental regulator N-terminal" evidence="4">
    <location>
        <begin position="25"/>
        <end position="332"/>
    </location>
</feature>
<proteinExistence type="inferred from homology"/>
<feature type="compositionally biased region" description="Basic and acidic residues" evidence="2">
    <location>
        <begin position="715"/>
        <end position="728"/>
    </location>
</feature>
<dbReference type="InterPro" id="IPR007701">
    <property type="entry name" value="Interferon-rel_develop_reg_N"/>
</dbReference>
<dbReference type="InterPro" id="IPR016024">
    <property type="entry name" value="ARM-type_fold"/>
</dbReference>
<evidence type="ECO:0000313" key="6">
    <source>
        <dbReference type="Proteomes" id="UP000436088"/>
    </source>
</evidence>
<feature type="region of interest" description="Disordered" evidence="2">
    <location>
        <begin position="710"/>
        <end position="735"/>
    </location>
</feature>
<dbReference type="InterPro" id="IPR039777">
    <property type="entry name" value="IFRD"/>
</dbReference>
<comment type="similarity">
    <text evidence="1">Belongs to the IFRD family.</text>
</comment>
<dbReference type="PANTHER" id="PTHR12354">
    <property type="entry name" value="INTERFERON-RELATED DEVELOPMENTAL REGULATOR"/>
    <property type="match status" value="1"/>
</dbReference>
<dbReference type="InterPro" id="IPR044730">
    <property type="entry name" value="RNase_H-like_dom_plant"/>
</dbReference>
<dbReference type="CDD" id="cd06222">
    <property type="entry name" value="RNase_H_like"/>
    <property type="match status" value="1"/>
</dbReference>
<comment type="caution">
    <text evidence="5">The sequence shown here is derived from an EMBL/GenBank/DDBJ whole genome shotgun (WGS) entry which is preliminary data.</text>
</comment>
<evidence type="ECO:0000259" key="3">
    <source>
        <dbReference type="Pfam" id="PF04836"/>
    </source>
</evidence>
<accession>A0A6A3CVW5</accession>
<dbReference type="Proteomes" id="UP000436088">
    <property type="component" value="Unassembled WGS sequence"/>
</dbReference>
<dbReference type="PANTHER" id="PTHR12354:SF1">
    <property type="entry name" value="INTERFERON-RELATED DEVELOPMENTAL REGULATOR 1"/>
    <property type="match status" value="1"/>
</dbReference>
<evidence type="ECO:0000256" key="2">
    <source>
        <dbReference type="SAM" id="MobiDB-lite"/>
    </source>
</evidence>
<dbReference type="AlphaFoldDB" id="A0A6A3CVW5"/>
<gene>
    <name evidence="5" type="ORF">F3Y22_tig00001104pilonHSYRG00005</name>
</gene>
<feature type="domain" description="Interferon-related developmental regulator C-terminal" evidence="3">
    <location>
        <begin position="377"/>
        <end position="429"/>
    </location>
</feature>
<dbReference type="Pfam" id="PF04836">
    <property type="entry name" value="IFRD_C"/>
    <property type="match status" value="1"/>
</dbReference>
<dbReference type="InterPro" id="IPR006921">
    <property type="entry name" value="Interferon-rel_develop_reg_C"/>
</dbReference>
<reference evidence="5" key="1">
    <citation type="submission" date="2019-09" db="EMBL/GenBank/DDBJ databases">
        <title>Draft genome information of white flower Hibiscus syriacus.</title>
        <authorList>
            <person name="Kim Y.-M."/>
        </authorList>
    </citation>
    <scope>NUCLEOTIDE SEQUENCE [LARGE SCALE GENOMIC DNA]</scope>
    <source>
        <strain evidence="5">YM2019G1</strain>
    </source>
</reference>
<dbReference type="EMBL" id="VEPZ02000093">
    <property type="protein sequence ID" value="KAE8733715.1"/>
    <property type="molecule type" value="Genomic_DNA"/>
</dbReference>
<dbReference type="SUPFAM" id="SSF48371">
    <property type="entry name" value="ARM repeat"/>
    <property type="match status" value="1"/>
</dbReference>
<sequence length="800" mass="89340">MGKRKTQRKNAAMLDSDDDNCSVSSSSTNRSDRMSVAGTEEVEFNKDGLLDEAVDALYEKRGSTREKALAVIIEAFNSNLQHQFVEKKFVTLLHQCLNSIKKGSSKEISLASHTIGLLALTVGPGDNAREILEESIIPLSQAFKSDIESSKIASLLGCLAIITFVGGTDPEQTEKSMQIMWQLGHPKLGSNVVSVKPSAYVITAVVSAWSFLLTTMDGWKLSPKLWQESITYLSSLLDKDDRFVRIAAGEGLAVIFEMGSIEKFAAEAKGSSDGSVQEGNKSKEGFSYIQGLKGKILNQVRELSAEAAGKGSAKKYLNNQRNLFKDVLEFLEDSYSPEISMKIGGDALQTSSWSQLIQLNFLRRFLAGGFTKHMQENEFLQDIFGFTPKKRNLIGGEHISNGEKRMYKSPNSALNKSRTQLLNKQRMLSAGRNIGHYSVNGEADLARQILSPGKLCASPADLHEVRDKRSGWAACSLSLAGRIILAKVVLSTIPFYTMQATWLPKGTCEEVEKVVRNFVWGNAKGKGGTNLVRFNLIQKPEHLWVKMLLTKYKWEEVGLAWNIGNDKNTRFMWDPWLADLGALIELVCDQLENSTPAQVSIVMMVNEDGEWKWDEISSRLPQGVRFRIAAKIPPQQHQTDDRIGWKLRVDKQFSTKSAYDQLDDTTSTNQSGESIYKNMNMLIFDPKKTGGDTILKRSRRLLNEYITARKSARKDKRDQDNEDNKDTRWSPPPQGWIKVNTDGAHDNNEGFASCGGIIRRHSGTWVVGFSKFLGICSVVESELRESWKVCSKHGVHVKRK</sequence>
<feature type="region of interest" description="Disordered" evidence="2">
    <location>
        <begin position="1"/>
        <end position="38"/>
    </location>
</feature>
<name>A0A6A3CVW5_HIBSY</name>
<evidence type="ECO:0000259" key="4">
    <source>
        <dbReference type="Pfam" id="PF05004"/>
    </source>
</evidence>
<evidence type="ECO:0000256" key="1">
    <source>
        <dbReference type="ARBA" id="ARBA00008828"/>
    </source>
</evidence>
<evidence type="ECO:0000313" key="5">
    <source>
        <dbReference type="EMBL" id="KAE8733715.1"/>
    </source>
</evidence>
<protein>
    <submittedName>
        <fullName evidence="5">Interferon-related developmental regulator family protein</fullName>
    </submittedName>
</protein>
<keyword evidence="6" id="KW-1185">Reference proteome</keyword>